<accession>A0A2Y8ZX94</accession>
<keyword evidence="1" id="KW-1133">Transmembrane helix</keyword>
<name>A0A2Y8ZX94_9MICO</name>
<feature type="transmembrane region" description="Helical" evidence="1">
    <location>
        <begin position="61"/>
        <end position="82"/>
    </location>
</feature>
<keyword evidence="1" id="KW-0812">Transmembrane</keyword>
<feature type="transmembrane region" description="Helical" evidence="1">
    <location>
        <begin position="32"/>
        <end position="49"/>
    </location>
</feature>
<dbReference type="RefSeq" id="WP_146202537.1">
    <property type="nucleotide sequence ID" value="NZ_QGDN01000001.1"/>
</dbReference>
<evidence type="ECO:0000256" key="1">
    <source>
        <dbReference type="SAM" id="Phobius"/>
    </source>
</evidence>
<feature type="transmembrane region" description="Helical" evidence="1">
    <location>
        <begin position="7"/>
        <end position="26"/>
    </location>
</feature>
<keyword evidence="3" id="KW-1185">Reference proteome</keyword>
<evidence type="ECO:0000313" key="2">
    <source>
        <dbReference type="EMBL" id="SSA34497.1"/>
    </source>
</evidence>
<organism evidence="2 3">
    <name type="scientific">Branchiibius hedensis</name>
    <dbReference type="NCBI Taxonomy" id="672460"/>
    <lineage>
        <taxon>Bacteria</taxon>
        <taxon>Bacillati</taxon>
        <taxon>Actinomycetota</taxon>
        <taxon>Actinomycetes</taxon>
        <taxon>Micrococcales</taxon>
        <taxon>Dermacoccaceae</taxon>
        <taxon>Branchiibius</taxon>
    </lineage>
</organism>
<evidence type="ECO:0000313" key="3">
    <source>
        <dbReference type="Proteomes" id="UP000250028"/>
    </source>
</evidence>
<keyword evidence="1" id="KW-0472">Membrane</keyword>
<dbReference type="Proteomes" id="UP000250028">
    <property type="component" value="Unassembled WGS sequence"/>
</dbReference>
<reference evidence="3" key="1">
    <citation type="submission" date="2016-10" db="EMBL/GenBank/DDBJ databases">
        <authorList>
            <person name="Varghese N."/>
            <person name="Submissions S."/>
        </authorList>
    </citation>
    <scope>NUCLEOTIDE SEQUENCE [LARGE SCALE GENOMIC DNA]</scope>
    <source>
        <strain evidence="3">DSM 22951</strain>
    </source>
</reference>
<dbReference type="EMBL" id="UESZ01000001">
    <property type="protein sequence ID" value="SSA34497.1"/>
    <property type="molecule type" value="Genomic_DNA"/>
</dbReference>
<gene>
    <name evidence="2" type="ORF">SAMN04489750_1820</name>
</gene>
<dbReference type="AlphaFoldDB" id="A0A2Y8ZX94"/>
<protein>
    <submittedName>
        <fullName evidence="2">Uncharacterized protein</fullName>
    </submittedName>
</protein>
<proteinExistence type="predicted"/>
<sequence length="95" mass="9626">MTTPIQMRFVVGVAAFAVAGAVGSFVPHGWGLAAWLAAALAAVIGAWALRPPTSPQRTLWGALLVLGLCAPLVAVPVALLALPASSTGLLGRFPR</sequence>